<dbReference type="EMBL" id="NVQC01000022">
    <property type="protein sequence ID" value="PTL35752.1"/>
    <property type="molecule type" value="Genomic_DNA"/>
</dbReference>
<dbReference type="OrthoDB" id="5405892at2"/>
<feature type="domain" description="Outer membrane protein assembly factor BamE" evidence="4">
    <location>
        <begin position="32"/>
        <end position="95"/>
    </location>
</feature>
<dbReference type="AlphaFoldDB" id="A0A2T4TXA5"/>
<reference evidence="5 6" key="1">
    <citation type="submission" date="2017-09" db="EMBL/GenBank/DDBJ databases">
        <title>Bloom of a denitrifying methanotroph, Candidatus Methylomirabilis limnetica, in a deep stratified lake.</title>
        <authorList>
            <person name="Graf J.S."/>
            <person name="Marchant H.K."/>
            <person name="Tienken D."/>
            <person name="Hach P.F."/>
            <person name="Brand A."/>
            <person name="Schubert C.J."/>
            <person name="Kuypers M.M."/>
            <person name="Milucka J."/>
        </authorList>
    </citation>
    <scope>NUCLEOTIDE SEQUENCE [LARGE SCALE GENOMIC DNA]</scope>
    <source>
        <strain evidence="5 6">Zug</strain>
    </source>
</reference>
<dbReference type="GO" id="GO:0019867">
    <property type="term" value="C:outer membrane"/>
    <property type="evidence" value="ECO:0007669"/>
    <property type="project" value="InterPro"/>
</dbReference>
<feature type="chain" id="PRO_5015446025" description="Outer membrane protein assembly factor BamE domain-containing protein" evidence="3">
    <location>
        <begin position="27"/>
        <end position="111"/>
    </location>
</feature>
<dbReference type="RefSeq" id="WP_107562534.1">
    <property type="nucleotide sequence ID" value="NZ_NVQC01000022.1"/>
</dbReference>
<evidence type="ECO:0000259" key="4">
    <source>
        <dbReference type="Pfam" id="PF04355"/>
    </source>
</evidence>
<dbReference type="InterPro" id="IPR007450">
    <property type="entry name" value="BamE_dom"/>
</dbReference>
<dbReference type="Gene3D" id="3.30.1450.10">
    <property type="match status" value="1"/>
</dbReference>
<evidence type="ECO:0000256" key="1">
    <source>
        <dbReference type="ARBA" id="ARBA00022729"/>
    </source>
</evidence>
<keyword evidence="6" id="KW-1185">Reference proteome</keyword>
<evidence type="ECO:0000256" key="2">
    <source>
        <dbReference type="ARBA" id="ARBA00023136"/>
    </source>
</evidence>
<dbReference type="PROSITE" id="PS51257">
    <property type="entry name" value="PROKAR_LIPOPROTEIN"/>
    <property type="match status" value="1"/>
</dbReference>
<organism evidence="5 6">
    <name type="scientific">Candidatus Methylomirabilis limnetica</name>
    <dbReference type="NCBI Taxonomy" id="2033718"/>
    <lineage>
        <taxon>Bacteria</taxon>
        <taxon>Candidatus Methylomirabilota</taxon>
        <taxon>Candidatus Methylomirabilia</taxon>
        <taxon>Candidatus Methylomirabilales</taxon>
        <taxon>Candidatus Methylomirabilaceae</taxon>
        <taxon>Candidatus Methylomirabilis</taxon>
    </lineage>
</organism>
<proteinExistence type="predicted"/>
<dbReference type="Pfam" id="PF04355">
    <property type="entry name" value="BamE"/>
    <property type="match status" value="1"/>
</dbReference>
<evidence type="ECO:0000313" key="6">
    <source>
        <dbReference type="Proteomes" id="UP000241436"/>
    </source>
</evidence>
<feature type="signal peptide" evidence="3">
    <location>
        <begin position="1"/>
        <end position="26"/>
    </location>
</feature>
<comment type="caution">
    <text evidence="5">The sequence shown here is derived from an EMBL/GenBank/DDBJ whole genome shotgun (WGS) entry which is preliminary data.</text>
</comment>
<dbReference type="Proteomes" id="UP000241436">
    <property type="component" value="Unassembled WGS sequence"/>
</dbReference>
<keyword evidence="2" id="KW-0472">Membrane</keyword>
<accession>A0A2T4TXA5</accession>
<evidence type="ECO:0000313" key="5">
    <source>
        <dbReference type="EMBL" id="PTL35752.1"/>
    </source>
</evidence>
<dbReference type="InterPro" id="IPR037873">
    <property type="entry name" value="BamE-like"/>
</dbReference>
<sequence>MRNSYRRILSLGCFILLLAGCVSVGAEFPTPTAAMIKNGVTTRAELLQLFGSPIQVGIEDGDQTWTWVYVKAGSLSRTLSRQLHVKFTERGVVKSYSYTSSLPEEVQRETR</sequence>
<reference evidence="6" key="2">
    <citation type="journal article" date="2018" name="Environ. Microbiol.">
        <title>Bloom of a denitrifying methanotroph, 'Candidatus Methylomirabilis limnetica', in a deep stratified lake.</title>
        <authorList>
            <person name="Graf J.S."/>
            <person name="Mayr M.J."/>
            <person name="Marchant H.K."/>
            <person name="Tienken D."/>
            <person name="Hach P.F."/>
            <person name="Brand A."/>
            <person name="Schubert C.J."/>
            <person name="Kuypers M.M."/>
            <person name="Milucka J."/>
        </authorList>
    </citation>
    <scope>NUCLEOTIDE SEQUENCE [LARGE SCALE GENOMIC DNA]</scope>
    <source>
        <strain evidence="6">Zug</strain>
    </source>
</reference>
<name>A0A2T4TXA5_9BACT</name>
<keyword evidence="1 3" id="KW-0732">Signal</keyword>
<gene>
    <name evidence="5" type="ORF">CLG94_08330</name>
</gene>
<evidence type="ECO:0000256" key="3">
    <source>
        <dbReference type="SAM" id="SignalP"/>
    </source>
</evidence>
<protein>
    <recommendedName>
        <fullName evidence="4">Outer membrane protein assembly factor BamE domain-containing protein</fullName>
    </recommendedName>
</protein>